<dbReference type="PROSITE" id="PS51257">
    <property type="entry name" value="PROKAR_LIPOPROTEIN"/>
    <property type="match status" value="1"/>
</dbReference>
<dbReference type="AlphaFoldDB" id="A0A250IDJ1"/>
<evidence type="ECO:0000313" key="1">
    <source>
        <dbReference type="EMBL" id="ATB29845.1"/>
    </source>
</evidence>
<gene>
    <name evidence="1" type="ORF">MEBOL_003300</name>
</gene>
<accession>A0A250IDJ1</accession>
<sequence length="252" mass="28152">MHGRRSGALSLMGVWWVSGCVAGPRGLPEYGPRLQGQSCVLSPGCMAPAVGGEVLVPTTVVRAAQVVRGVLTLKDFLDEAEVARVEEVLVRCAREADFQVNEREYGRGRIPDDKECNRVVGQDKLGRKIRRSMELGTLKHEVAFACVERELGERFPDHFTREPRYGKSSMTEGYSMTDTRLDSLVPDLVLHFVRNANRIQRLYDFYFPCTASKKSNPLGDAGETLRQKLDKYRELPGADQRALVTPQLGISR</sequence>
<keyword evidence="2" id="KW-1185">Reference proteome</keyword>
<evidence type="ECO:0008006" key="3">
    <source>
        <dbReference type="Google" id="ProtNLM"/>
    </source>
</evidence>
<protein>
    <recommendedName>
        <fullName evidence="3">Lipoprotein</fullName>
    </recommendedName>
</protein>
<organism evidence="1 2">
    <name type="scientific">Melittangium boletus DSM 14713</name>
    <dbReference type="NCBI Taxonomy" id="1294270"/>
    <lineage>
        <taxon>Bacteria</taxon>
        <taxon>Pseudomonadati</taxon>
        <taxon>Myxococcota</taxon>
        <taxon>Myxococcia</taxon>
        <taxon>Myxococcales</taxon>
        <taxon>Cystobacterineae</taxon>
        <taxon>Archangiaceae</taxon>
        <taxon>Melittangium</taxon>
    </lineage>
</organism>
<dbReference type="EMBL" id="CP022163">
    <property type="protein sequence ID" value="ATB29845.1"/>
    <property type="molecule type" value="Genomic_DNA"/>
</dbReference>
<reference evidence="1 2" key="1">
    <citation type="submission" date="2017-06" db="EMBL/GenBank/DDBJ databases">
        <authorList>
            <person name="Kim H.J."/>
            <person name="Triplett B.A."/>
        </authorList>
    </citation>
    <scope>NUCLEOTIDE SEQUENCE [LARGE SCALE GENOMIC DNA]</scope>
    <source>
        <strain evidence="1 2">DSM 14713</strain>
    </source>
</reference>
<evidence type="ECO:0000313" key="2">
    <source>
        <dbReference type="Proteomes" id="UP000217289"/>
    </source>
</evidence>
<proteinExistence type="predicted"/>
<name>A0A250IDJ1_9BACT</name>
<dbReference type="Proteomes" id="UP000217289">
    <property type="component" value="Chromosome"/>
</dbReference>
<dbReference type="KEGG" id="mbd:MEBOL_003300"/>